<dbReference type="PANTHER" id="PTHR18966">
    <property type="entry name" value="IONOTROPIC GLUTAMATE RECEPTOR"/>
    <property type="match status" value="1"/>
</dbReference>
<keyword evidence="7 20" id="KW-1133">Transmembrane helix</keyword>
<accession>H2ZFL2</accession>
<comment type="subcellular location">
    <subcellularLocation>
        <location evidence="1">Cell membrane</location>
        <topology evidence="1">Multi-pass membrane protein</topology>
    </subcellularLocation>
    <subcellularLocation>
        <location evidence="16">Postsynaptic cell membrane</location>
    </subcellularLocation>
</comment>
<feature type="transmembrane region" description="Helical" evidence="20">
    <location>
        <begin position="174"/>
        <end position="199"/>
    </location>
</feature>
<feature type="site" description="Interaction with the cone snail toxin Con-ikot-ikot" evidence="18">
    <location>
        <position position="240"/>
    </location>
</feature>
<evidence type="ECO:0000256" key="18">
    <source>
        <dbReference type="PIRSR" id="PIRSR601508-2"/>
    </source>
</evidence>
<evidence type="ECO:0000256" key="2">
    <source>
        <dbReference type="ARBA" id="ARBA00022448"/>
    </source>
</evidence>
<keyword evidence="11" id="KW-0675">Receptor</keyword>
<evidence type="ECO:0000256" key="20">
    <source>
        <dbReference type="SAM" id="Phobius"/>
    </source>
</evidence>
<dbReference type="GeneTree" id="ENSGT00940000159109"/>
<dbReference type="GO" id="GO:0038023">
    <property type="term" value="F:signaling receptor activity"/>
    <property type="evidence" value="ECO:0007669"/>
    <property type="project" value="InterPro"/>
</dbReference>
<keyword evidence="9" id="KW-0406">Ion transport</keyword>
<evidence type="ECO:0000256" key="9">
    <source>
        <dbReference type="ARBA" id="ARBA00023065"/>
    </source>
</evidence>
<keyword evidence="4 20" id="KW-0812">Transmembrane</keyword>
<dbReference type="SMART" id="SM00918">
    <property type="entry name" value="Lig_chan-Glu_bd"/>
    <property type="match status" value="1"/>
</dbReference>
<dbReference type="InterPro" id="IPR019594">
    <property type="entry name" value="Glu/Gly-bd"/>
</dbReference>
<dbReference type="GO" id="GO:0046872">
    <property type="term" value="F:metal ion binding"/>
    <property type="evidence" value="ECO:0007669"/>
    <property type="project" value="UniProtKB-KW"/>
</dbReference>
<proteinExistence type="predicted"/>
<keyword evidence="24" id="KW-1185">Reference proteome</keyword>
<evidence type="ECO:0000256" key="5">
    <source>
        <dbReference type="ARBA" id="ARBA00022723"/>
    </source>
</evidence>
<evidence type="ECO:0000256" key="6">
    <source>
        <dbReference type="ARBA" id="ARBA00022833"/>
    </source>
</evidence>
<reference evidence="24" key="1">
    <citation type="submission" date="2003-08" db="EMBL/GenBank/DDBJ databases">
        <authorList>
            <person name="Birren B."/>
            <person name="Nusbaum C."/>
            <person name="Abebe A."/>
            <person name="Abouelleil A."/>
            <person name="Adekoya E."/>
            <person name="Ait-zahra M."/>
            <person name="Allen N."/>
            <person name="Allen T."/>
            <person name="An P."/>
            <person name="Anderson M."/>
            <person name="Anderson S."/>
            <person name="Arachchi H."/>
            <person name="Armbruster J."/>
            <person name="Bachantsang P."/>
            <person name="Baldwin J."/>
            <person name="Barry A."/>
            <person name="Bayul T."/>
            <person name="Blitshsteyn B."/>
            <person name="Bloom T."/>
            <person name="Blye J."/>
            <person name="Boguslavskiy L."/>
            <person name="Borowsky M."/>
            <person name="Boukhgalter B."/>
            <person name="Brunache A."/>
            <person name="Butler J."/>
            <person name="Calixte N."/>
            <person name="Calvo S."/>
            <person name="Camarata J."/>
            <person name="Campo K."/>
            <person name="Chang J."/>
            <person name="Cheshatsang Y."/>
            <person name="Citroen M."/>
            <person name="Collymore A."/>
            <person name="Considine T."/>
            <person name="Cook A."/>
            <person name="Cooke P."/>
            <person name="Corum B."/>
            <person name="Cuomo C."/>
            <person name="David R."/>
            <person name="Dawoe T."/>
            <person name="Degray S."/>
            <person name="Dodge S."/>
            <person name="Dooley K."/>
            <person name="Dorje P."/>
            <person name="Dorjee K."/>
            <person name="Dorris L."/>
            <person name="Duffey N."/>
            <person name="Dupes A."/>
            <person name="Elkins T."/>
            <person name="Engels R."/>
            <person name="Erickson J."/>
            <person name="Farina A."/>
            <person name="Faro S."/>
            <person name="Ferreira P."/>
            <person name="Fischer H."/>
            <person name="Fitzgerald M."/>
            <person name="Foley K."/>
            <person name="Gage D."/>
            <person name="Galagan J."/>
            <person name="Gearin G."/>
            <person name="Gnerre S."/>
            <person name="Gnirke A."/>
            <person name="Goyette A."/>
            <person name="Graham J."/>
            <person name="Grandbois E."/>
            <person name="Gyaltsen K."/>
            <person name="Hafez N."/>
            <person name="Hagopian D."/>
            <person name="Hagos B."/>
            <person name="Hall J."/>
            <person name="Hatcher B."/>
            <person name="Heller A."/>
            <person name="Higgins H."/>
            <person name="Honan T."/>
            <person name="Horn A."/>
            <person name="Houde N."/>
            <person name="Hughes L."/>
            <person name="Hulme W."/>
            <person name="Husby E."/>
            <person name="Iliev I."/>
            <person name="Jaffe D."/>
            <person name="Jones C."/>
            <person name="Kamal M."/>
            <person name="Kamat A."/>
            <person name="Kamvysselis M."/>
            <person name="Karlsson E."/>
            <person name="Kells C."/>
            <person name="Kieu A."/>
            <person name="Kisner P."/>
            <person name="Kodira C."/>
            <person name="Kulbokas E."/>
            <person name="Labutti K."/>
            <person name="Lama D."/>
            <person name="Landers T."/>
            <person name="Leger J."/>
            <person name="Levine S."/>
            <person name="Lewis D."/>
            <person name="Lewis T."/>
            <person name="Lindblad-toh K."/>
            <person name="Liu X."/>
            <person name="Lokyitsang T."/>
            <person name="Lokyitsang Y."/>
            <person name="Lucien O."/>
            <person name="Lui A."/>
            <person name="Ma L.J."/>
            <person name="Mabbitt R."/>
            <person name="Macdonald J."/>
            <person name="Maclean C."/>
            <person name="Major J."/>
            <person name="Manning J."/>
            <person name="Marabella R."/>
            <person name="Maru K."/>
            <person name="Matthews C."/>
            <person name="Mauceli E."/>
            <person name="Mccarthy M."/>
            <person name="Mcdonough S."/>
            <person name="Mcghee T."/>
            <person name="Meldrim J."/>
            <person name="Meneus L."/>
            <person name="Mesirov J."/>
            <person name="Mihalev A."/>
            <person name="Mihova T."/>
            <person name="Mikkelsen T."/>
            <person name="Mlenga V."/>
            <person name="Moru K."/>
            <person name="Mozes J."/>
            <person name="Mulrain L."/>
            <person name="Munson G."/>
            <person name="Naylor J."/>
            <person name="Newes C."/>
            <person name="Nguyen C."/>
            <person name="Nguyen N."/>
            <person name="Nguyen T."/>
            <person name="Nicol R."/>
            <person name="Nielsen C."/>
            <person name="Nizzari M."/>
            <person name="Norbu C."/>
            <person name="Norbu N."/>
            <person name="O'donnell P."/>
            <person name="Okoawo O."/>
            <person name="O'leary S."/>
            <person name="Omotosho B."/>
            <person name="O'neill K."/>
            <person name="Osman S."/>
            <person name="Parker S."/>
            <person name="Perrin D."/>
            <person name="Phunkhang P."/>
            <person name="Piqani B."/>
            <person name="Purcell S."/>
            <person name="Rachupka T."/>
            <person name="Ramasamy U."/>
            <person name="Rameau R."/>
            <person name="Ray V."/>
            <person name="Raymond C."/>
            <person name="Retta R."/>
            <person name="Richardson S."/>
            <person name="Rise C."/>
            <person name="Rodriguez J."/>
            <person name="Rogers J."/>
            <person name="Rogov P."/>
            <person name="Rutman M."/>
            <person name="Schupbach R."/>
            <person name="Seaman C."/>
            <person name="Settipalli S."/>
            <person name="Sharpe T."/>
            <person name="Sheridan J."/>
            <person name="Sherpa N."/>
            <person name="Shi J."/>
            <person name="Smirnov S."/>
            <person name="Smith C."/>
            <person name="Sougnez C."/>
            <person name="Spencer B."/>
            <person name="Stalker J."/>
            <person name="Stange-thomann N."/>
            <person name="Stavropoulos S."/>
            <person name="Stetson K."/>
            <person name="Stone C."/>
            <person name="Stone S."/>
            <person name="Stubbs M."/>
            <person name="Talamas J."/>
            <person name="Tchuinga P."/>
            <person name="Tenzing P."/>
            <person name="Tesfaye S."/>
            <person name="Theodore J."/>
            <person name="Thoulutsang Y."/>
            <person name="Topham K."/>
            <person name="Towey S."/>
            <person name="Tsamla T."/>
            <person name="Tsomo N."/>
            <person name="Vallee D."/>
            <person name="Vassiliev H."/>
            <person name="Venkataraman V."/>
            <person name="Vinson J."/>
            <person name="Vo A."/>
            <person name="Wade C."/>
            <person name="Wang S."/>
            <person name="Wangchuk T."/>
            <person name="Wangdi T."/>
            <person name="Whittaker C."/>
            <person name="Wilkinson J."/>
            <person name="Wu Y."/>
            <person name="Wyman D."/>
            <person name="Yadav S."/>
            <person name="Yang S."/>
            <person name="Yang X."/>
            <person name="Yeager S."/>
            <person name="Yee E."/>
            <person name="Young G."/>
            <person name="Zainoun J."/>
            <person name="Zembeck L."/>
            <person name="Zimmer A."/>
            <person name="Zody M."/>
            <person name="Lander E."/>
        </authorList>
    </citation>
    <scope>NUCLEOTIDE SEQUENCE [LARGE SCALE GENOMIC DNA]</scope>
</reference>
<evidence type="ECO:0000256" key="13">
    <source>
        <dbReference type="ARBA" id="ARBA00023257"/>
    </source>
</evidence>
<evidence type="ECO:0000256" key="1">
    <source>
        <dbReference type="ARBA" id="ARBA00004651"/>
    </source>
</evidence>
<dbReference type="Ensembl" id="ENSCSAVT00000016559.1">
    <property type="protein sequence ID" value="ENSCSAVP00000016378.1"/>
    <property type="gene ID" value="ENSCSAVG00000009639.1"/>
</dbReference>
<feature type="binding site" evidence="17">
    <location>
        <position position="65"/>
    </location>
    <ligand>
        <name>L-glutamate</name>
        <dbReference type="ChEBI" id="CHEBI:29985"/>
    </ligand>
</feature>
<feature type="binding site" evidence="17">
    <location>
        <position position="60"/>
    </location>
    <ligand>
        <name>L-glutamate</name>
        <dbReference type="ChEBI" id="CHEBI:29985"/>
    </ligand>
</feature>
<dbReference type="Pfam" id="PF10613">
    <property type="entry name" value="Lig_chan-Glu_bd"/>
    <property type="match status" value="1"/>
</dbReference>
<evidence type="ECO:0000256" key="8">
    <source>
        <dbReference type="ARBA" id="ARBA00023018"/>
    </source>
</evidence>
<feature type="domain" description="Ionotropic glutamate receptor C-terminal" evidence="21">
    <location>
        <begin position="1"/>
        <end position="341"/>
    </location>
</feature>
<dbReference type="GO" id="GO:0015276">
    <property type="term" value="F:ligand-gated monoatomic ion channel activity"/>
    <property type="evidence" value="ECO:0007669"/>
    <property type="project" value="InterPro"/>
</dbReference>
<evidence type="ECO:0000256" key="10">
    <source>
        <dbReference type="ARBA" id="ARBA00023136"/>
    </source>
</evidence>
<protein>
    <recommendedName>
        <fullName evidence="25">Glutamate receptor</fullName>
    </recommendedName>
</protein>
<feature type="site" description="Interaction with the cone snail toxin Con-ikot-ikot" evidence="18">
    <location>
        <position position="324"/>
    </location>
</feature>
<feature type="binding site" evidence="17">
    <location>
        <position position="234"/>
    </location>
    <ligand>
        <name>L-glutamate</name>
        <dbReference type="ChEBI" id="CHEBI:29985"/>
    </ligand>
</feature>
<feature type="site" description="Crucial to convey clamshell closure to channel opening" evidence="18">
    <location>
        <position position="207"/>
    </location>
</feature>
<evidence type="ECO:0000313" key="23">
    <source>
        <dbReference type="Ensembl" id="ENSCSAVP00000016378.1"/>
    </source>
</evidence>
<dbReference type="STRING" id="51511.ENSCSAVP00000016378"/>
<keyword evidence="10 20" id="KW-0472">Membrane</keyword>
<dbReference type="SUPFAM" id="SSF53850">
    <property type="entry name" value="Periplasmic binding protein-like II"/>
    <property type="match status" value="1"/>
</dbReference>
<dbReference type="GO" id="GO:0045211">
    <property type="term" value="C:postsynaptic membrane"/>
    <property type="evidence" value="ECO:0007669"/>
    <property type="project" value="UniProtKB-SubCell"/>
</dbReference>
<keyword evidence="12" id="KW-0325">Glycoprotein</keyword>
<evidence type="ECO:0000259" key="22">
    <source>
        <dbReference type="SMART" id="SM00918"/>
    </source>
</evidence>
<dbReference type="InParanoid" id="H2ZFL2"/>
<reference evidence="23" key="3">
    <citation type="submission" date="2025-09" db="UniProtKB">
        <authorList>
            <consortium name="Ensembl"/>
        </authorList>
    </citation>
    <scope>IDENTIFICATION</scope>
</reference>
<dbReference type="AlphaFoldDB" id="H2ZFL2"/>
<keyword evidence="2" id="KW-0813">Transport</keyword>
<evidence type="ECO:0000259" key="21">
    <source>
        <dbReference type="SMART" id="SM00079"/>
    </source>
</evidence>
<name>H2ZFL2_CIOSA</name>
<reference evidence="23" key="2">
    <citation type="submission" date="2025-08" db="UniProtKB">
        <authorList>
            <consortium name="Ensembl"/>
        </authorList>
    </citation>
    <scope>IDENTIFICATION</scope>
</reference>
<evidence type="ECO:0000256" key="15">
    <source>
        <dbReference type="ARBA" id="ARBA00023303"/>
    </source>
</evidence>
<dbReference type="InterPro" id="IPR001508">
    <property type="entry name" value="Iono_Glu_rcpt_met"/>
</dbReference>
<dbReference type="SMART" id="SM00079">
    <property type="entry name" value="PBPe"/>
    <property type="match status" value="1"/>
</dbReference>
<dbReference type="HOGENOM" id="CLU_007257_0_2_1"/>
<dbReference type="Pfam" id="PF00060">
    <property type="entry name" value="Lig_chan"/>
    <property type="match status" value="1"/>
</dbReference>
<dbReference type="OMA" id="WESATME"/>
<dbReference type="InterPro" id="IPR015683">
    <property type="entry name" value="Ionotropic_Glu_rcpt"/>
</dbReference>
<sequence>CCQGFCIDLMQQLKKEIGFTYNIFIVLHGRHGKFTSNGEWEGAVGDVVYGNADAALGSITINKQRESVVDFTIPFIETGIGIMVNKLNGTVPPFAFLGPYDCLSWTCMLIVAMLSSSVAVLVFEYFSPVGYNGDITGNKNASRFTLGKSIWLHYGIMVNNSVPIENPRSPSSRYIVSIWAFFCVIFLAMYTANLAAFMIQEENEDIITGLSDKRFTNPTSMHPFFRFGTVPNGSTELNMRTYYPGYHKYMKKHNMKSVGEAIRSLKTRKLDAFLYDYAVLKYAAGKDKDCGLNVIRKPSFTSGYGIVFTKNSKWKQQFDPVLLKLIQNGYIERTKNVWLAGTCGNPFKSRDFTSSRLDVSNMAGLFIMLAGALILSIITFMLE</sequence>
<evidence type="ECO:0000313" key="24">
    <source>
        <dbReference type="Proteomes" id="UP000007875"/>
    </source>
</evidence>
<dbReference type="Proteomes" id="UP000007875">
    <property type="component" value="Unassembled WGS sequence"/>
</dbReference>
<feature type="domain" description="Ionotropic glutamate receptor L-glutamate and glycine-binding" evidence="22">
    <location>
        <begin position="1"/>
        <end position="49"/>
    </location>
</feature>
<feature type="binding site" evidence="17">
    <location>
        <position position="276"/>
    </location>
    <ligand>
        <name>L-glutamate</name>
        <dbReference type="ChEBI" id="CHEBI:29985"/>
    </ligand>
</feature>
<dbReference type="Gene3D" id="3.40.190.10">
    <property type="entry name" value="Periplasmic binding protein-like II"/>
    <property type="match status" value="2"/>
</dbReference>
<dbReference type="PRINTS" id="PR00177">
    <property type="entry name" value="NMDARECEPTOR"/>
</dbReference>
<keyword evidence="15" id="KW-0407">Ion channel</keyword>
<evidence type="ECO:0000256" key="7">
    <source>
        <dbReference type="ARBA" id="ARBA00022989"/>
    </source>
</evidence>
<organism evidence="23 24">
    <name type="scientific">Ciona savignyi</name>
    <name type="common">Pacific transparent sea squirt</name>
    <dbReference type="NCBI Taxonomy" id="51511"/>
    <lineage>
        <taxon>Eukaryota</taxon>
        <taxon>Metazoa</taxon>
        <taxon>Chordata</taxon>
        <taxon>Tunicata</taxon>
        <taxon>Ascidiacea</taxon>
        <taxon>Phlebobranchia</taxon>
        <taxon>Cionidae</taxon>
        <taxon>Ciona</taxon>
    </lineage>
</organism>
<evidence type="ECO:0000256" key="14">
    <source>
        <dbReference type="ARBA" id="ARBA00023286"/>
    </source>
</evidence>
<feature type="transmembrane region" description="Helical" evidence="20">
    <location>
        <begin position="102"/>
        <end position="123"/>
    </location>
</feature>
<evidence type="ECO:0000256" key="16">
    <source>
        <dbReference type="ARBA" id="ARBA00034100"/>
    </source>
</evidence>
<keyword evidence="6" id="KW-0862">Zinc</keyword>
<evidence type="ECO:0000256" key="12">
    <source>
        <dbReference type="ARBA" id="ARBA00023180"/>
    </source>
</evidence>
<evidence type="ECO:0000256" key="4">
    <source>
        <dbReference type="ARBA" id="ARBA00022692"/>
    </source>
</evidence>
<dbReference type="Gene3D" id="1.10.287.70">
    <property type="match status" value="1"/>
</dbReference>
<evidence type="ECO:0000256" key="11">
    <source>
        <dbReference type="ARBA" id="ARBA00023170"/>
    </source>
</evidence>
<keyword evidence="3" id="KW-1003">Cell membrane</keyword>
<keyword evidence="8" id="KW-0770">Synapse</keyword>
<evidence type="ECO:0000256" key="3">
    <source>
        <dbReference type="ARBA" id="ARBA00022475"/>
    </source>
</evidence>
<keyword evidence="14" id="KW-1071">Ligand-gated ion channel</keyword>
<evidence type="ECO:0000256" key="19">
    <source>
        <dbReference type="PIRSR" id="PIRSR601508-3"/>
    </source>
</evidence>
<feature type="binding site" evidence="17">
    <location>
        <position position="235"/>
    </location>
    <ligand>
        <name>L-glutamate</name>
        <dbReference type="ChEBI" id="CHEBI:29985"/>
    </ligand>
</feature>
<feature type="transmembrane region" description="Helical" evidence="20">
    <location>
        <begin position="362"/>
        <end position="382"/>
    </location>
</feature>
<feature type="disulfide bond" evidence="19">
    <location>
        <begin position="290"/>
        <end position="343"/>
    </location>
</feature>
<dbReference type="eggNOG" id="KOG1053">
    <property type="taxonomic scope" value="Eukaryota"/>
</dbReference>
<evidence type="ECO:0000256" key="17">
    <source>
        <dbReference type="PIRSR" id="PIRSR601508-1"/>
    </source>
</evidence>
<keyword evidence="13" id="KW-0628">Postsynaptic cell membrane</keyword>
<evidence type="ECO:0008006" key="25">
    <source>
        <dbReference type="Google" id="ProtNLM"/>
    </source>
</evidence>
<dbReference type="InterPro" id="IPR001320">
    <property type="entry name" value="Iontro_rcpt_C"/>
</dbReference>
<keyword evidence="19" id="KW-1015">Disulfide bond</keyword>
<dbReference type="FunFam" id="3.40.190.10:FF:000009">
    <property type="entry name" value="Putative glutamate receptor ionotropic NMDA 2B"/>
    <property type="match status" value="1"/>
</dbReference>
<keyword evidence="5" id="KW-0479">Metal-binding</keyword>